<evidence type="ECO:0000313" key="1">
    <source>
        <dbReference type="EMBL" id="GGU55447.1"/>
    </source>
</evidence>
<dbReference type="SUPFAM" id="SSF46785">
    <property type="entry name" value="Winged helix' DNA-binding domain"/>
    <property type="match status" value="1"/>
</dbReference>
<evidence type="ECO:0000313" key="2">
    <source>
        <dbReference type="Proteomes" id="UP000654471"/>
    </source>
</evidence>
<dbReference type="InterPro" id="IPR036388">
    <property type="entry name" value="WH-like_DNA-bd_sf"/>
</dbReference>
<evidence type="ECO:0008006" key="3">
    <source>
        <dbReference type="Google" id="ProtNLM"/>
    </source>
</evidence>
<comment type="caution">
    <text evidence="1">The sequence shown here is derived from an EMBL/GenBank/DDBJ whole genome shotgun (WGS) entry which is preliminary data.</text>
</comment>
<proteinExistence type="predicted"/>
<reference evidence="2" key="1">
    <citation type="journal article" date="2019" name="Int. J. Syst. Evol. Microbiol.">
        <title>The Global Catalogue of Microorganisms (GCM) 10K type strain sequencing project: providing services to taxonomists for standard genome sequencing and annotation.</title>
        <authorList>
            <consortium name="The Broad Institute Genomics Platform"/>
            <consortium name="The Broad Institute Genome Sequencing Center for Infectious Disease"/>
            <person name="Wu L."/>
            <person name="Ma J."/>
        </authorList>
    </citation>
    <scope>NUCLEOTIDE SEQUENCE [LARGE SCALE GENOMIC DNA]</scope>
    <source>
        <strain evidence="2">JCM 3399</strain>
    </source>
</reference>
<keyword evidence="2" id="KW-1185">Reference proteome</keyword>
<sequence length="193" mass="21138">MTRLTTTGHPQARRAIRALSLPGLIRLVTEIDDNGPISRRRGSLQSAFDDLGAPQLRHAIDRAREFGLLYGDEHERVRYRLTDSGEDLAEVYDTAARWARAHQFPTVASDFVTRVQHTLDLLGHAPALAHAADRIGDASGLLVPRGAVLDREAIAALDGPQSVLAAWLKAHAYVLHHTALHSSLVVDEWEPAA</sequence>
<dbReference type="InterPro" id="IPR036390">
    <property type="entry name" value="WH_DNA-bd_sf"/>
</dbReference>
<organism evidence="1 2">
    <name type="scientific">Streptomyces albospinus</name>
    <dbReference type="NCBI Taxonomy" id="285515"/>
    <lineage>
        <taxon>Bacteria</taxon>
        <taxon>Bacillati</taxon>
        <taxon>Actinomycetota</taxon>
        <taxon>Actinomycetes</taxon>
        <taxon>Kitasatosporales</taxon>
        <taxon>Streptomycetaceae</taxon>
        <taxon>Streptomyces</taxon>
    </lineage>
</organism>
<dbReference type="Gene3D" id="1.10.10.10">
    <property type="entry name" value="Winged helix-like DNA-binding domain superfamily/Winged helix DNA-binding domain"/>
    <property type="match status" value="1"/>
</dbReference>
<dbReference type="EMBL" id="BMRP01000005">
    <property type="protein sequence ID" value="GGU55447.1"/>
    <property type="molecule type" value="Genomic_DNA"/>
</dbReference>
<protein>
    <recommendedName>
        <fullName evidence="3">Transcriptional regulator</fullName>
    </recommendedName>
</protein>
<name>A0ABQ2UX83_9ACTN</name>
<gene>
    <name evidence="1" type="ORF">GCM10010211_20220</name>
</gene>
<dbReference type="Proteomes" id="UP000654471">
    <property type="component" value="Unassembled WGS sequence"/>
</dbReference>
<dbReference type="RefSeq" id="WP_229852111.1">
    <property type="nucleotide sequence ID" value="NZ_BMRP01000005.1"/>
</dbReference>
<accession>A0ABQ2UX83</accession>